<protein>
    <submittedName>
        <fullName evidence="3">GGDEF domain-containing protein</fullName>
    </submittedName>
</protein>
<sequence length="376" mass="42963">MDINQWRIALSVPESLVLATADKMERMLGLLIATETVCFALYFLWLVRYSRRESNEKQRQLNVIHDIVDVEKALFNAHEQEENVVTALEKVGRMTGAEHAVLWLPEPSGQSRSYTWDKADLRQRLRLRETLVAEIYRRFGDGAQEVVLSAPKDFPQALKPTDESLLQSLTAVPVKKTDGALAGMLAVCNAYQEQRCVDILHSVSFSFGLFCQNISSYLLMKWEGERDALTGLYNRNRYERDLEELESLYRTSLACVYVDVNGLHELNNQAGHQAGDEMLKTVSAQMAALFVNCRMYRIGGDEFVVLAPDMEADRVQALTDRLEAALKARGIYISAGCAWENRVRSFAQMVRTAEKRMYAAKERFYQHTAFDRRKPR</sequence>
<dbReference type="InterPro" id="IPR000160">
    <property type="entry name" value="GGDEF_dom"/>
</dbReference>
<accession>A0A9D0YWQ8</accession>
<dbReference type="InterPro" id="IPR029016">
    <property type="entry name" value="GAF-like_dom_sf"/>
</dbReference>
<proteinExistence type="predicted"/>
<dbReference type="Gene3D" id="3.30.450.40">
    <property type="match status" value="1"/>
</dbReference>
<keyword evidence="1" id="KW-1133">Transmembrane helix</keyword>
<dbReference type="SUPFAM" id="SSF55073">
    <property type="entry name" value="Nucleotide cyclase"/>
    <property type="match status" value="1"/>
</dbReference>
<evidence type="ECO:0000259" key="2">
    <source>
        <dbReference type="PROSITE" id="PS50887"/>
    </source>
</evidence>
<dbReference type="InterPro" id="IPR050469">
    <property type="entry name" value="Diguanylate_Cyclase"/>
</dbReference>
<keyword evidence="1" id="KW-0812">Transmembrane</keyword>
<dbReference type="NCBIfam" id="TIGR00254">
    <property type="entry name" value="GGDEF"/>
    <property type="match status" value="1"/>
</dbReference>
<comment type="caution">
    <text evidence="3">The sequence shown here is derived from an EMBL/GenBank/DDBJ whole genome shotgun (WGS) entry which is preliminary data.</text>
</comment>
<dbReference type="PANTHER" id="PTHR45138">
    <property type="entry name" value="REGULATORY COMPONENTS OF SENSORY TRANSDUCTION SYSTEM"/>
    <property type="match status" value="1"/>
</dbReference>
<dbReference type="Proteomes" id="UP000886819">
    <property type="component" value="Unassembled WGS sequence"/>
</dbReference>
<feature type="domain" description="GGDEF" evidence="2">
    <location>
        <begin position="251"/>
        <end position="373"/>
    </location>
</feature>
<dbReference type="Pfam" id="PF01590">
    <property type="entry name" value="GAF"/>
    <property type="match status" value="1"/>
</dbReference>
<evidence type="ECO:0000256" key="1">
    <source>
        <dbReference type="SAM" id="Phobius"/>
    </source>
</evidence>
<dbReference type="Pfam" id="PF00990">
    <property type="entry name" value="GGDEF"/>
    <property type="match status" value="1"/>
</dbReference>
<dbReference type="EMBL" id="DVFI01000107">
    <property type="protein sequence ID" value="HIQ63494.1"/>
    <property type="molecule type" value="Genomic_DNA"/>
</dbReference>
<dbReference type="AlphaFoldDB" id="A0A9D0YWQ8"/>
<dbReference type="Gene3D" id="3.30.70.270">
    <property type="match status" value="1"/>
</dbReference>
<evidence type="ECO:0000313" key="4">
    <source>
        <dbReference type="Proteomes" id="UP000886819"/>
    </source>
</evidence>
<dbReference type="CDD" id="cd01949">
    <property type="entry name" value="GGDEF"/>
    <property type="match status" value="1"/>
</dbReference>
<dbReference type="InterPro" id="IPR029787">
    <property type="entry name" value="Nucleotide_cyclase"/>
</dbReference>
<feature type="transmembrane region" description="Helical" evidence="1">
    <location>
        <begin position="27"/>
        <end position="47"/>
    </location>
</feature>
<name>A0A9D0YWQ8_9FIRM</name>
<dbReference type="SUPFAM" id="SSF55781">
    <property type="entry name" value="GAF domain-like"/>
    <property type="match status" value="1"/>
</dbReference>
<evidence type="ECO:0000313" key="3">
    <source>
        <dbReference type="EMBL" id="HIQ63494.1"/>
    </source>
</evidence>
<gene>
    <name evidence="3" type="ORF">IAA66_07925</name>
</gene>
<reference evidence="3" key="2">
    <citation type="journal article" date="2021" name="PeerJ">
        <title>Extensive microbial diversity within the chicken gut microbiome revealed by metagenomics and culture.</title>
        <authorList>
            <person name="Gilroy R."/>
            <person name="Ravi A."/>
            <person name="Getino M."/>
            <person name="Pursley I."/>
            <person name="Horton D.L."/>
            <person name="Alikhan N.F."/>
            <person name="Baker D."/>
            <person name="Gharbi K."/>
            <person name="Hall N."/>
            <person name="Watson M."/>
            <person name="Adriaenssens E.M."/>
            <person name="Foster-Nyarko E."/>
            <person name="Jarju S."/>
            <person name="Secka A."/>
            <person name="Antonio M."/>
            <person name="Oren A."/>
            <person name="Chaudhuri R.R."/>
            <person name="La Ragione R."/>
            <person name="Hildebrand F."/>
            <person name="Pallen M.J."/>
        </authorList>
    </citation>
    <scope>NUCLEOTIDE SEQUENCE</scope>
    <source>
        <strain evidence="3">ChiHile30-977</strain>
    </source>
</reference>
<dbReference type="GO" id="GO:0052621">
    <property type="term" value="F:diguanylate cyclase activity"/>
    <property type="evidence" value="ECO:0007669"/>
    <property type="project" value="TreeGrafter"/>
</dbReference>
<dbReference type="InterPro" id="IPR043128">
    <property type="entry name" value="Rev_trsase/Diguanyl_cyclase"/>
</dbReference>
<keyword evidence="1" id="KW-0472">Membrane</keyword>
<dbReference type="PROSITE" id="PS50887">
    <property type="entry name" value="GGDEF"/>
    <property type="match status" value="1"/>
</dbReference>
<dbReference type="InterPro" id="IPR003018">
    <property type="entry name" value="GAF"/>
</dbReference>
<organism evidence="3 4">
    <name type="scientific">Candidatus Avichristensenella intestinipullorum</name>
    <dbReference type="NCBI Taxonomy" id="2840693"/>
    <lineage>
        <taxon>Bacteria</taxon>
        <taxon>Bacillati</taxon>
        <taxon>Bacillota</taxon>
        <taxon>Clostridia</taxon>
        <taxon>Candidatus Avichristensenella</taxon>
    </lineage>
</organism>
<dbReference type="PANTHER" id="PTHR45138:SF9">
    <property type="entry name" value="DIGUANYLATE CYCLASE DGCM-RELATED"/>
    <property type="match status" value="1"/>
</dbReference>
<dbReference type="SMART" id="SM00267">
    <property type="entry name" value="GGDEF"/>
    <property type="match status" value="1"/>
</dbReference>
<reference evidence="3" key="1">
    <citation type="submission" date="2020-10" db="EMBL/GenBank/DDBJ databases">
        <authorList>
            <person name="Gilroy R."/>
        </authorList>
    </citation>
    <scope>NUCLEOTIDE SEQUENCE</scope>
    <source>
        <strain evidence="3">ChiHile30-977</strain>
    </source>
</reference>